<dbReference type="PROSITE" id="PS50893">
    <property type="entry name" value="ABC_TRANSPORTER_2"/>
    <property type="match status" value="1"/>
</dbReference>
<dbReference type="Proteomes" id="UP000612456">
    <property type="component" value="Unassembled WGS sequence"/>
</dbReference>
<gene>
    <name evidence="7" type="ORF">GCM10010911_52380</name>
</gene>
<dbReference type="GO" id="GO:0016887">
    <property type="term" value="F:ATP hydrolysis activity"/>
    <property type="evidence" value="ECO:0007669"/>
    <property type="project" value="InterPro"/>
</dbReference>
<dbReference type="Gene3D" id="3.40.50.300">
    <property type="entry name" value="P-loop containing nucleotide triphosphate hydrolases"/>
    <property type="match status" value="1"/>
</dbReference>
<dbReference type="SMART" id="SM00382">
    <property type="entry name" value="AAA"/>
    <property type="match status" value="1"/>
</dbReference>
<dbReference type="GO" id="GO:0016020">
    <property type="term" value="C:membrane"/>
    <property type="evidence" value="ECO:0007669"/>
    <property type="project" value="InterPro"/>
</dbReference>
<reference evidence="7" key="1">
    <citation type="journal article" date="2014" name="Int. J. Syst. Evol. Microbiol.">
        <title>Complete genome sequence of Corynebacterium casei LMG S-19264T (=DSM 44701T), isolated from a smear-ripened cheese.</title>
        <authorList>
            <consortium name="US DOE Joint Genome Institute (JGI-PGF)"/>
            <person name="Walter F."/>
            <person name="Albersmeier A."/>
            <person name="Kalinowski J."/>
            <person name="Ruckert C."/>
        </authorList>
    </citation>
    <scope>NUCLEOTIDE SEQUENCE</scope>
    <source>
        <strain evidence="7">CGMCC 1.15178</strain>
    </source>
</reference>
<evidence type="ECO:0000313" key="7">
    <source>
        <dbReference type="EMBL" id="GGD87476.1"/>
    </source>
</evidence>
<name>A0A916ZCP3_9BACL</name>
<dbReference type="GO" id="GO:0140359">
    <property type="term" value="F:ABC-type transporter activity"/>
    <property type="evidence" value="ECO:0007669"/>
    <property type="project" value="InterPro"/>
</dbReference>
<dbReference type="AlphaFoldDB" id="A0A916ZCP3"/>
<keyword evidence="5" id="KW-1278">Translocase</keyword>
<dbReference type="SUPFAM" id="SSF52540">
    <property type="entry name" value="P-loop containing nucleoside triphosphate hydrolases"/>
    <property type="match status" value="1"/>
</dbReference>
<dbReference type="GO" id="GO:0005524">
    <property type="term" value="F:ATP binding"/>
    <property type="evidence" value="ECO:0007669"/>
    <property type="project" value="UniProtKB-KW"/>
</dbReference>
<sequence length="422" mass="47914">MSNYAISFSGVSKSYKIYKNRPSTLKEQFINKILKRNRMEIIEHRVLEKASFDIQPGQTVGIIGRNGAGKSTTLKLIANIIPPDEGSIEVNGTVSSLLEIGAGFQPDLTGKENVYLYGTILGLTKKYIENHYDKIVEFSELEDFMETAVKNYSSGMYMRLAFSVAIHVNPDILIIDEVLAVGDANFQKKCFDKIREFKNKGKTIVFVSHDMSSVRDLCDSVVFVDKNGKTTFGETDTLVNLYYTKIYGGEAALNTNDLKDIDILEIDEFKKHVNYEAYNDSNNRWGNQRLVINKVYFSDTQGIVQSVFNTGSDISINIELQSKMKEENVVIGLALYDEKGVHLSGPNSKQDGSIINIIEDTKNLRVILREPALLQGTYYLTVSAYDYECKEPYDYRDKQFKFSIVNNREEYGIVKLNCDWLF</sequence>
<protein>
    <submittedName>
        <fullName evidence="7">Sugar ABC transporter ATP-binding protein</fullName>
    </submittedName>
</protein>
<evidence type="ECO:0000256" key="4">
    <source>
        <dbReference type="ARBA" id="ARBA00022840"/>
    </source>
</evidence>
<keyword evidence="4 7" id="KW-0067">ATP-binding</keyword>
<comment type="similarity">
    <text evidence="1">Belongs to the ABC transporter superfamily.</text>
</comment>
<evidence type="ECO:0000256" key="3">
    <source>
        <dbReference type="ARBA" id="ARBA00022741"/>
    </source>
</evidence>
<dbReference type="Pfam" id="PF00005">
    <property type="entry name" value="ABC_tran"/>
    <property type="match status" value="1"/>
</dbReference>
<dbReference type="CDD" id="cd03220">
    <property type="entry name" value="ABC_KpsT_Wzt"/>
    <property type="match status" value="1"/>
</dbReference>
<dbReference type="InterPro" id="IPR015860">
    <property type="entry name" value="ABC_transpr_TagH-like"/>
</dbReference>
<dbReference type="InterPro" id="IPR027417">
    <property type="entry name" value="P-loop_NTPase"/>
</dbReference>
<dbReference type="InterPro" id="IPR003593">
    <property type="entry name" value="AAA+_ATPase"/>
</dbReference>
<dbReference type="InterPro" id="IPR029439">
    <property type="entry name" value="Wzt_C"/>
</dbReference>
<keyword evidence="2" id="KW-0813">Transport</keyword>
<keyword evidence="8" id="KW-1185">Reference proteome</keyword>
<dbReference type="Pfam" id="PF14524">
    <property type="entry name" value="Wzt_C"/>
    <property type="match status" value="1"/>
</dbReference>
<dbReference type="EMBL" id="BMHP01000004">
    <property type="protein sequence ID" value="GGD87476.1"/>
    <property type="molecule type" value="Genomic_DNA"/>
</dbReference>
<dbReference type="CDD" id="cd10147">
    <property type="entry name" value="Wzt_C-like"/>
    <property type="match status" value="1"/>
</dbReference>
<dbReference type="RefSeq" id="WP_188996627.1">
    <property type="nucleotide sequence ID" value="NZ_BMHP01000004.1"/>
</dbReference>
<dbReference type="PANTHER" id="PTHR46743:SF2">
    <property type="entry name" value="TEICHOIC ACIDS EXPORT ATP-BINDING PROTEIN TAGH"/>
    <property type="match status" value="1"/>
</dbReference>
<evidence type="ECO:0000256" key="2">
    <source>
        <dbReference type="ARBA" id="ARBA00022448"/>
    </source>
</evidence>
<keyword evidence="3" id="KW-0547">Nucleotide-binding</keyword>
<dbReference type="InterPro" id="IPR003439">
    <property type="entry name" value="ABC_transporter-like_ATP-bd"/>
</dbReference>
<accession>A0A916ZCP3</accession>
<evidence type="ECO:0000256" key="5">
    <source>
        <dbReference type="ARBA" id="ARBA00022967"/>
    </source>
</evidence>
<dbReference type="InterPro" id="IPR050683">
    <property type="entry name" value="Bact_Polysacc_Export_ATP-bd"/>
</dbReference>
<evidence type="ECO:0000259" key="6">
    <source>
        <dbReference type="PROSITE" id="PS50893"/>
    </source>
</evidence>
<evidence type="ECO:0000256" key="1">
    <source>
        <dbReference type="ARBA" id="ARBA00005417"/>
    </source>
</evidence>
<dbReference type="PANTHER" id="PTHR46743">
    <property type="entry name" value="TEICHOIC ACIDS EXPORT ATP-BINDING PROTEIN TAGH"/>
    <property type="match status" value="1"/>
</dbReference>
<proteinExistence type="inferred from homology"/>
<feature type="domain" description="ABC transporter" evidence="6">
    <location>
        <begin position="25"/>
        <end position="251"/>
    </location>
</feature>
<evidence type="ECO:0000313" key="8">
    <source>
        <dbReference type="Proteomes" id="UP000612456"/>
    </source>
</evidence>
<organism evidence="7 8">
    <name type="scientific">Paenibacillus nasutitermitis</name>
    <dbReference type="NCBI Taxonomy" id="1652958"/>
    <lineage>
        <taxon>Bacteria</taxon>
        <taxon>Bacillati</taxon>
        <taxon>Bacillota</taxon>
        <taxon>Bacilli</taxon>
        <taxon>Bacillales</taxon>
        <taxon>Paenibacillaceae</taxon>
        <taxon>Paenibacillus</taxon>
    </lineage>
</organism>
<reference evidence="7" key="2">
    <citation type="submission" date="2020-09" db="EMBL/GenBank/DDBJ databases">
        <authorList>
            <person name="Sun Q."/>
            <person name="Zhou Y."/>
        </authorList>
    </citation>
    <scope>NUCLEOTIDE SEQUENCE</scope>
    <source>
        <strain evidence="7">CGMCC 1.15178</strain>
    </source>
</reference>
<comment type="caution">
    <text evidence="7">The sequence shown here is derived from an EMBL/GenBank/DDBJ whole genome shotgun (WGS) entry which is preliminary data.</text>
</comment>
<dbReference type="Gene3D" id="2.70.50.60">
    <property type="entry name" value="abc- transporter (atp binding component) like domain"/>
    <property type="match status" value="1"/>
</dbReference>